<dbReference type="EMBL" id="LCWV01000051">
    <property type="protein sequence ID" value="PWI64633.1"/>
    <property type="molecule type" value="Genomic_DNA"/>
</dbReference>
<sequence length="308" mass="34133">MVRPPGGAPPANHHHIALCTAGHHNRAQADANPTPDGAVHTDIVGGDATADNILVDENDSAWIIDFRGNYTLGWVRAGETASRAREREGSGVRHHPCCRDAIRARTPFGHALAWRNYLGTVGRSAVARHQARWSQDGQTLTLGGVTMHMNQVPQLLMSEYRQAHRLLFDELLFGADDIAPVEFWRVHDDLDLEEYGGSWLTDKRNTEVLPGAQDALLRHQSRPGLRQVFVRDGPAGQKVLCRKAIAIYEAHLQEFLQRLVTLIHVSPCPPLRAPELLSVLYANTGRRRNICVWEKSVMGLLTVMVGGL</sequence>
<protein>
    <submittedName>
        <fullName evidence="1">Uncharacterized protein</fullName>
    </submittedName>
</protein>
<organism evidence="1 2">
    <name type="scientific">Purpureocillium lilacinum</name>
    <name type="common">Paecilomyces lilacinus</name>
    <dbReference type="NCBI Taxonomy" id="33203"/>
    <lineage>
        <taxon>Eukaryota</taxon>
        <taxon>Fungi</taxon>
        <taxon>Dikarya</taxon>
        <taxon>Ascomycota</taxon>
        <taxon>Pezizomycotina</taxon>
        <taxon>Sordariomycetes</taxon>
        <taxon>Hypocreomycetidae</taxon>
        <taxon>Hypocreales</taxon>
        <taxon>Ophiocordycipitaceae</taxon>
        <taxon>Purpureocillium</taxon>
    </lineage>
</organism>
<dbReference type="AlphaFoldDB" id="A0A2U3DQU1"/>
<accession>A0A2U3DQU1</accession>
<gene>
    <name evidence="1" type="ORF">PCL_09490</name>
</gene>
<comment type="caution">
    <text evidence="1">The sequence shown here is derived from an EMBL/GenBank/DDBJ whole genome shotgun (WGS) entry which is preliminary data.</text>
</comment>
<dbReference type="Proteomes" id="UP000245956">
    <property type="component" value="Unassembled WGS sequence"/>
</dbReference>
<name>A0A2U3DQU1_PURLI</name>
<reference evidence="1 2" key="1">
    <citation type="journal article" date="2016" name="Front. Microbiol.">
        <title>Genome and transcriptome sequences reveal the specific parasitism of the nematophagous Purpureocillium lilacinum 36-1.</title>
        <authorList>
            <person name="Xie J."/>
            <person name="Li S."/>
            <person name="Mo C."/>
            <person name="Xiao X."/>
            <person name="Peng D."/>
            <person name="Wang G."/>
            <person name="Xiao Y."/>
        </authorList>
    </citation>
    <scope>NUCLEOTIDE SEQUENCE [LARGE SCALE GENOMIC DNA]</scope>
    <source>
        <strain evidence="1 2">36-1</strain>
    </source>
</reference>
<evidence type="ECO:0000313" key="1">
    <source>
        <dbReference type="EMBL" id="PWI64633.1"/>
    </source>
</evidence>
<evidence type="ECO:0000313" key="2">
    <source>
        <dbReference type="Proteomes" id="UP000245956"/>
    </source>
</evidence>
<proteinExistence type="predicted"/>